<reference evidence="11 12" key="1">
    <citation type="submission" date="2019-02" db="EMBL/GenBank/DDBJ databases">
        <title>Deep-cultivation of Planctomycetes and their phenomic and genomic characterization uncovers novel biology.</title>
        <authorList>
            <person name="Wiegand S."/>
            <person name="Jogler M."/>
            <person name="Boedeker C."/>
            <person name="Pinto D."/>
            <person name="Vollmers J."/>
            <person name="Rivas-Marin E."/>
            <person name="Kohn T."/>
            <person name="Peeters S.H."/>
            <person name="Heuer A."/>
            <person name="Rast P."/>
            <person name="Oberbeckmann S."/>
            <person name="Bunk B."/>
            <person name="Jeske O."/>
            <person name="Meyerdierks A."/>
            <person name="Storesund J.E."/>
            <person name="Kallscheuer N."/>
            <person name="Luecker S."/>
            <person name="Lage O.M."/>
            <person name="Pohl T."/>
            <person name="Merkel B.J."/>
            <person name="Hornburger P."/>
            <person name="Mueller R.-W."/>
            <person name="Bruemmer F."/>
            <person name="Labrenz M."/>
            <person name="Spormann A.M."/>
            <person name="Op den Camp H."/>
            <person name="Overmann J."/>
            <person name="Amann R."/>
            <person name="Jetten M.S.M."/>
            <person name="Mascher T."/>
            <person name="Medema M.H."/>
            <person name="Devos D.P."/>
            <person name="Kaster A.-K."/>
            <person name="Ovreas L."/>
            <person name="Rohde M."/>
            <person name="Galperin M.Y."/>
            <person name="Jogler C."/>
        </authorList>
    </citation>
    <scope>NUCLEOTIDE SEQUENCE [LARGE SCALE GENOMIC DNA]</scope>
    <source>
        <strain evidence="11 12">ETA_A8</strain>
    </source>
</reference>
<feature type="transmembrane region" description="Helical" evidence="7">
    <location>
        <begin position="108"/>
        <end position="129"/>
    </location>
</feature>
<evidence type="ECO:0000256" key="4">
    <source>
        <dbReference type="ARBA" id="ARBA00022692"/>
    </source>
</evidence>
<feature type="domain" description="Concentrative nucleoside transporter C-terminal" evidence="9">
    <location>
        <begin position="212"/>
        <end position="430"/>
    </location>
</feature>
<dbReference type="InterPro" id="IPR018270">
    <property type="entry name" value="C_nuclsd_transpt_met_bac"/>
</dbReference>
<evidence type="ECO:0000259" key="8">
    <source>
        <dbReference type="Pfam" id="PF01773"/>
    </source>
</evidence>
<dbReference type="InterPro" id="IPR011657">
    <property type="entry name" value="CNT_C_dom"/>
</dbReference>
<evidence type="ECO:0000313" key="12">
    <source>
        <dbReference type="Proteomes" id="UP000315017"/>
    </source>
</evidence>
<dbReference type="PANTHER" id="PTHR10590">
    <property type="entry name" value="SODIUM/NUCLEOSIDE COTRANSPORTER"/>
    <property type="match status" value="1"/>
</dbReference>
<dbReference type="Pfam" id="PF01773">
    <property type="entry name" value="Nucleos_tra2_N"/>
    <property type="match status" value="1"/>
</dbReference>
<dbReference type="OrthoDB" id="9766455at2"/>
<dbReference type="InterPro" id="IPR002668">
    <property type="entry name" value="CNT_N_dom"/>
</dbReference>
<feature type="transmembrane region" description="Helical" evidence="7">
    <location>
        <begin position="48"/>
        <end position="68"/>
    </location>
</feature>
<dbReference type="KEGG" id="aagg:ETAA8_15020"/>
<feature type="transmembrane region" description="Helical" evidence="7">
    <location>
        <begin position="184"/>
        <end position="204"/>
    </location>
</feature>
<dbReference type="GO" id="GO:0005415">
    <property type="term" value="F:nucleoside:sodium symporter activity"/>
    <property type="evidence" value="ECO:0007669"/>
    <property type="project" value="TreeGrafter"/>
</dbReference>
<keyword evidence="4 7" id="KW-0812">Transmembrane</keyword>
<feature type="transmembrane region" description="Helical" evidence="7">
    <location>
        <begin position="269"/>
        <end position="290"/>
    </location>
</feature>
<evidence type="ECO:0000256" key="2">
    <source>
        <dbReference type="ARBA" id="ARBA00009033"/>
    </source>
</evidence>
<dbReference type="NCBIfam" id="TIGR00804">
    <property type="entry name" value="nupC"/>
    <property type="match status" value="1"/>
</dbReference>
<name>A0A517Y851_9BACT</name>
<dbReference type="GO" id="GO:0005886">
    <property type="term" value="C:plasma membrane"/>
    <property type="evidence" value="ECO:0007669"/>
    <property type="project" value="UniProtKB-SubCell"/>
</dbReference>
<organism evidence="11 12">
    <name type="scientific">Anatilimnocola aggregata</name>
    <dbReference type="NCBI Taxonomy" id="2528021"/>
    <lineage>
        <taxon>Bacteria</taxon>
        <taxon>Pseudomonadati</taxon>
        <taxon>Planctomycetota</taxon>
        <taxon>Planctomycetia</taxon>
        <taxon>Pirellulales</taxon>
        <taxon>Pirellulaceae</taxon>
        <taxon>Anatilimnocola</taxon>
    </lineage>
</organism>
<evidence type="ECO:0000256" key="1">
    <source>
        <dbReference type="ARBA" id="ARBA00004651"/>
    </source>
</evidence>
<proteinExistence type="inferred from homology"/>
<feature type="transmembrane region" description="Helical" evidence="7">
    <location>
        <begin position="410"/>
        <end position="432"/>
    </location>
</feature>
<sequence length="433" mass="46938">MLSAANAGQFKRRRYNGCAVEPERLISLLGLVVMIFLAWLMSSHKRKFPWRIVVAGVVLQFFLAWLTLMTEPGLWFFKVIGDFFTKILEFTDQGSKFVFGDDFREHYFAFKVLPTIIFFSCFMSILYYVGAMQYLVKGLAWFMQKTLGTSGAETLSASANIFLGQTEAPLVIKPYLPTMTRSELNAVMVGGFSTISGGVLAAFVGMGIDAGHLVTASVISAPASLLIAKIMQPETEVPHTFGEVRIEPPKVGANVIEAAAIGASDGLKLALNVAAMLVAFMALIAMGDYLVQALGDAISHYTVFISARDWSLQNALGALFAPIGFLMGIEWKDCGRAGELLGLKMFANEFVAYDMLHTWIKPDSGIKLQPRTIVIMTYALCGFSNFASIGIQIGGLGAMAPERQSDLARLGLRAMLGGTMACCMTACVAGVLI</sequence>
<dbReference type="InterPro" id="IPR008276">
    <property type="entry name" value="C_nuclsd_transpt"/>
</dbReference>
<keyword evidence="6 7" id="KW-0472">Membrane</keyword>
<evidence type="ECO:0000256" key="6">
    <source>
        <dbReference type="ARBA" id="ARBA00023136"/>
    </source>
</evidence>
<evidence type="ECO:0000313" key="11">
    <source>
        <dbReference type="EMBL" id="QDU26424.1"/>
    </source>
</evidence>
<dbReference type="Pfam" id="PF07670">
    <property type="entry name" value="Gate"/>
    <property type="match status" value="1"/>
</dbReference>
<evidence type="ECO:0000256" key="3">
    <source>
        <dbReference type="ARBA" id="ARBA00022475"/>
    </source>
</evidence>
<dbReference type="Pfam" id="PF07662">
    <property type="entry name" value="Nucleos_tra2_C"/>
    <property type="match status" value="1"/>
</dbReference>
<keyword evidence="3" id="KW-1003">Cell membrane</keyword>
<comment type="caution">
    <text evidence="7">Lacks conserved residue(s) required for the propagation of feature annotation.</text>
</comment>
<evidence type="ECO:0000259" key="9">
    <source>
        <dbReference type="Pfam" id="PF07662"/>
    </source>
</evidence>
<evidence type="ECO:0000256" key="7">
    <source>
        <dbReference type="RuleBase" id="RU362018"/>
    </source>
</evidence>
<keyword evidence="7" id="KW-0813">Transport</keyword>
<dbReference type="Proteomes" id="UP000315017">
    <property type="component" value="Chromosome"/>
</dbReference>
<keyword evidence="5 7" id="KW-1133">Transmembrane helix</keyword>
<feature type="domain" description="Concentrative nucleoside transporter N-terminal" evidence="8">
    <location>
        <begin position="29"/>
        <end position="101"/>
    </location>
</feature>
<comment type="subcellular location">
    <subcellularLocation>
        <location evidence="1">Cell membrane</location>
        <topology evidence="1">Multi-pass membrane protein</topology>
    </subcellularLocation>
</comment>
<feature type="transmembrane region" description="Helical" evidence="7">
    <location>
        <begin position="25"/>
        <end position="41"/>
    </location>
</feature>
<dbReference type="InterPro" id="IPR011642">
    <property type="entry name" value="Gate_dom"/>
</dbReference>
<feature type="domain" description="Nucleoside transporter/FeoB GTPase Gate" evidence="10">
    <location>
        <begin position="109"/>
        <end position="207"/>
    </location>
</feature>
<gene>
    <name evidence="11" type="primary">nupX</name>
    <name evidence="11" type="ORF">ETAA8_15020</name>
</gene>
<dbReference type="AlphaFoldDB" id="A0A517Y851"/>
<dbReference type="PANTHER" id="PTHR10590:SF4">
    <property type="entry name" value="SOLUTE CARRIER FAMILY 28 MEMBER 3"/>
    <property type="match status" value="1"/>
</dbReference>
<feature type="transmembrane region" description="Helical" evidence="7">
    <location>
        <begin position="372"/>
        <end position="398"/>
    </location>
</feature>
<comment type="similarity">
    <text evidence="2 7">Belongs to the concentrative nucleoside transporter (CNT) (TC 2.A.41) family.</text>
</comment>
<evidence type="ECO:0000259" key="10">
    <source>
        <dbReference type="Pfam" id="PF07670"/>
    </source>
</evidence>
<evidence type="ECO:0000256" key="5">
    <source>
        <dbReference type="ARBA" id="ARBA00022989"/>
    </source>
</evidence>
<dbReference type="RefSeq" id="WP_145086964.1">
    <property type="nucleotide sequence ID" value="NZ_CP036274.1"/>
</dbReference>
<accession>A0A517Y851</accession>
<keyword evidence="12" id="KW-1185">Reference proteome</keyword>
<protein>
    <recommendedName>
        <fullName evidence="7">Nucleoside permease</fullName>
    </recommendedName>
</protein>
<dbReference type="EMBL" id="CP036274">
    <property type="protein sequence ID" value="QDU26424.1"/>
    <property type="molecule type" value="Genomic_DNA"/>
</dbReference>